<dbReference type="PANTHER" id="PTHR43569:SF1">
    <property type="entry name" value="BLL3371 PROTEIN"/>
    <property type="match status" value="1"/>
</dbReference>
<evidence type="ECO:0000259" key="2">
    <source>
        <dbReference type="Pfam" id="PF04909"/>
    </source>
</evidence>
<dbReference type="EMBL" id="RBZU01000001">
    <property type="protein sequence ID" value="RKP58446.1"/>
    <property type="molecule type" value="Genomic_DNA"/>
</dbReference>
<dbReference type="PANTHER" id="PTHR43569">
    <property type="entry name" value="AMIDOHYDROLASE"/>
    <property type="match status" value="1"/>
</dbReference>
<comment type="similarity">
    <text evidence="1">Belongs to the metallo-dependent hydrolases superfamily.</text>
</comment>
<proteinExistence type="inferred from homology"/>
<evidence type="ECO:0000313" key="3">
    <source>
        <dbReference type="EMBL" id="RKP58446.1"/>
    </source>
</evidence>
<dbReference type="GO" id="GO:0016787">
    <property type="term" value="F:hydrolase activity"/>
    <property type="evidence" value="ECO:0007669"/>
    <property type="project" value="UniProtKB-KW"/>
</dbReference>
<dbReference type="Pfam" id="PF04909">
    <property type="entry name" value="Amidohydro_2"/>
    <property type="match status" value="1"/>
</dbReference>
<accession>A0A494Y7V0</accession>
<name>A0A494Y7V0_9BURK</name>
<feature type="domain" description="Amidohydrolase-related" evidence="2">
    <location>
        <begin position="4"/>
        <end position="325"/>
    </location>
</feature>
<keyword evidence="3" id="KW-0378">Hydrolase</keyword>
<organism evidence="3 4">
    <name type="scientific">Pararobbsia silviterrae</name>
    <dbReference type="NCBI Taxonomy" id="1792498"/>
    <lineage>
        <taxon>Bacteria</taxon>
        <taxon>Pseudomonadati</taxon>
        <taxon>Pseudomonadota</taxon>
        <taxon>Betaproteobacteria</taxon>
        <taxon>Burkholderiales</taxon>
        <taxon>Burkholderiaceae</taxon>
        <taxon>Pararobbsia</taxon>
    </lineage>
</organism>
<sequence length="325" mass="35954">MKIVDPHIHLWDLDTHHYPWLANPGVSFVGDARALKHNYLIADFLADADAAGSAHAPEAHAVADANAAATNPTASPERFELVKAVHIDANHDPADPVEETRWLQSVADGAASRGMPNAIVAGADLSADNVEAVLAAHAAFPNTRGIRQILNVHANPLYDYVGRHYMRESAWRRNFGLLRKYRLSFDLQLYPSQMPEAVELARENPHTPFIVNHAGMFVDRDTPLGWRAWRDGLRALAACENVAVKISGLAMFDHAWTVESLRPYVLETIDAFGVERAMFASNFPVDRLFGGYHALWSAYAAIVNGASAAEKEALFRRTAERVYRI</sequence>
<dbReference type="RefSeq" id="WP_121082018.1">
    <property type="nucleotide sequence ID" value="NZ_RBZU01000001.1"/>
</dbReference>
<keyword evidence="4" id="KW-1185">Reference proteome</keyword>
<evidence type="ECO:0000256" key="1">
    <source>
        <dbReference type="ARBA" id="ARBA00038310"/>
    </source>
</evidence>
<protein>
    <submittedName>
        <fullName evidence="3">Amidohydrolase</fullName>
    </submittedName>
</protein>
<dbReference type="Gene3D" id="3.20.20.140">
    <property type="entry name" value="Metal-dependent hydrolases"/>
    <property type="match status" value="1"/>
</dbReference>
<evidence type="ECO:0000313" key="4">
    <source>
        <dbReference type="Proteomes" id="UP000270342"/>
    </source>
</evidence>
<comment type="caution">
    <text evidence="3">The sequence shown here is derived from an EMBL/GenBank/DDBJ whole genome shotgun (WGS) entry which is preliminary data.</text>
</comment>
<dbReference type="SUPFAM" id="SSF51556">
    <property type="entry name" value="Metallo-dependent hydrolases"/>
    <property type="match status" value="1"/>
</dbReference>
<dbReference type="OrthoDB" id="9787654at2"/>
<dbReference type="AlphaFoldDB" id="A0A494Y7V0"/>
<dbReference type="InterPro" id="IPR052350">
    <property type="entry name" value="Metallo-dep_Lactonases"/>
</dbReference>
<gene>
    <name evidence="3" type="ORF">D7S86_00310</name>
</gene>
<reference evidence="3 4" key="1">
    <citation type="submission" date="2018-10" db="EMBL/GenBank/DDBJ databases">
        <title>Robbsia sp. DHC34, isolated from soil.</title>
        <authorList>
            <person name="Gao Z.-H."/>
            <person name="Qiu L.-H."/>
        </authorList>
    </citation>
    <scope>NUCLEOTIDE SEQUENCE [LARGE SCALE GENOMIC DNA]</scope>
    <source>
        <strain evidence="3 4">DHC34</strain>
    </source>
</reference>
<dbReference type="InterPro" id="IPR006680">
    <property type="entry name" value="Amidohydro-rel"/>
</dbReference>
<dbReference type="Proteomes" id="UP000270342">
    <property type="component" value="Unassembled WGS sequence"/>
</dbReference>
<dbReference type="InterPro" id="IPR032466">
    <property type="entry name" value="Metal_Hydrolase"/>
</dbReference>